<dbReference type="EMBL" id="HG917869">
    <property type="protein sequence ID" value="CDM69820.1"/>
    <property type="molecule type" value="Genomic_DNA"/>
</dbReference>
<protein>
    <submittedName>
        <fullName evidence="2">Putative membrane protein</fullName>
    </submittedName>
</protein>
<keyword evidence="1" id="KW-0812">Transmembrane</keyword>
<dbReference type="AlphaFoldDB" id="W6SJE6"/>
<reference evidence="2 3" key="1">
    <citation type="submission" date="2013-11" db="EMBL/GenBank/DDBJ databases">
        <title>Complete genome sequence of Clostridum sp. M2/40.</title>
        <authorList>
            <person name="Wibberg D."/>
            <person name="Puehler A."/>
            <person name="Schlueter A."/>
        </authorList>
    </citation>
    <scope>NUCLEOTIDE SEQUENCE [LARGE SCALE GENOMIC DNA]</scope>
    <source>
        <strain evidence="3">M2/40</strain>
    </source>
</reference>
<feature type="transmembrane region" description="Helical" evidence="1">
    <location>
        <begin position="236"/>
        <end position="256"/>
    </location>
</feature>
<sequence>MSILKHEIKMSFKSILIWSLSVGLMSFAFILIFPTMKSSLVDMSDSYSNMAGMSTVFGMDRLNISEIMGFYGIEIGAVLSLGGSLFAAVLGIGILSKEEGGHTSEFIFTLPISRKTILIEKYLAMIFCILIFNVICIILIVSSFLIINEEIQIKEFILHQLSLIIMNIEIGSITFGISAFQKKSNFGIGIATALILYFFDMMSKLNDKVEFLKYISPFSYCDASKIITSLEIDGKLLIPGIAIIIISVSIGFFKYLRKDLVS</sequence>
<dbReference type="Pfam" id="PF12679">
    <property type="entry name" value="ABC2_membrane_2"/>
    <property type="match status" value="1"/>
</dbReference>
<feature type="transmembrane region" description="Helical" evidence="1">
    <location>
        <begin position="184"/>
        <end position="202"/>
    </location>
</feature>
<dbReference type="GO" id="GO:0005886">
    <property type="term" value="C:plasma membrane"/>
    <property type="evidence" value="ECO:0007669"/>
    <property type="project" value="UniProtKB-SubCell"/>
</dbReference>
<dbReference type="KEGG" id="clt:CM240_2703"/>
<feature type="transmembrane region" description="Helical" evidence="1">
    <location>
        <begin position="122"/>
        <end position="145"/>
    </location>
</feature>
<dbReference type="GO" id="GO:0140359">
    <property type="term" value="F:ABC-type transporter activity"/>
    <property type="evidence" value="ECO:0007669"/>
    <property type="project" value="InterPro"/>
</dbReference>
<gene>
    <name evidence="2" type="ORF">CM240_2703</name>
</gene>
<dbReference type="RefSeq" id="WP_044040006.1">
    <property type="nucleotide sequence ID" value="NZ_HG917869.1"/>
</dbReference>
<feature type="transmembrane region" description="Helical" evidence="1">
    <location>
        <begin position="69"/>
        <end position="95"/>
    </location>
</feature>
<keyword evidence="1" id="KW-0472">Membrane</keyword>
<proteinExistence type="predicted"/>
<accession>W6SJE6</accession>
<dbReference type="Proteomes" id="UP000019426">
    <property type="component" value="Chromosome M2/40_rep2"/>
</dbReference>
<dbReference type="STRING" id="1216932.CM240_2703"/>
<dbReference type="eggNOG" id="COG1277">
    <property type="taxonomic scope" value="Bacteria"/>
</dbReference>
<feature type="transmembrane region" description="Helical" evidence="1">
    <location>
        <begin position="12"/>
        <end position="33"/>
    </location>
</feature>
<evidence type="ECO:0000313" key="2">
    <source>
        <dbReference type="EMBL" id="CDM69820.1"/>
    </source>
</evidence>
<evidence type="ECO:0000256" key="1">
    <source>
        <dbReference type="SAM" id="Phobius"/>
    </source>
</evidence>
<dbReference type="HOGENOM" id="CLU_064090_0_2_9"/>
<keyword evidence="3" id="KW-1185">Reference proteome</keyword>
<feature type="transmembrane region" description="Helical" evidence="1">
    <location>
        <begin position="157"/>
        <end position="177"/>
    </location>
</feature>
<keyword evidence="1" id="KW-1133">Transmembrane helix</keyword>
<evidence type="ECO:0000313" key="3">
    <source>
        <dbReference type="Proteomes" id="UP000019426"/>
    </source>
</evidence>
<organism evidence="2 3">
    <name type="scientific">Clostridium bornimense</name>
    <dbReference type="NCBI Taxonomy" id="1216932"/>
    <lineage>
        <taxon>Bacteria</taxon>
        <taxon>Bacillati</taxon>
        <taxon>Bacillota</taxon>
        <taxon>Clostridia</taxon>
        <taxon>Eubacteriales</taxon>
        <taxon>Clostridiaceae</taxon>
        <taxon>Clostridium</taxon>
    </lineage>
</organism>
<dbReference type="PATRIC" id="fig|1216932.3.peg.2665"/>
<name>W6SJE6_9CLOT</name>